<dbReference type="SMART" id="SM00521">
    <property type="entry name" value="CBF"/>
    <property type="match status" value="1"/>
</dbReference>
<dbReference type="GO" id="GO:0003700">
    <property type="term" value="F:DNA-binding transcription factor activity"/>
    <property type="evidence" value="ECO:0007669"/>
    <property type="project" value="UniProtKB-UniRule"/>
</dbReference>
<dbReference type="InterPro" id="IPR001289">
    <property type="entry name" value="NFYA"/>
</dbReference>
<evidence type="ECO:0000256" key="2">
    <source>
        <dbReference type="ARBA" id="ARBA00023015"/>
    </source>
</evidence>
<keyword evidence="5 6" id="KW-0539">Nucleus</keyword>
<dbReference type="OrthoDB" id="1097733at2759"/>
<keyword evidence="4 6" id="KW-0804">Transcription</keyword>
<proteinExistence type="inferred from homology"/>
<dbReference type="EMBL" id="MCGO01000016">
    <property type="protein sequence ID" value="ORY46330.1"/>
    <property type="molecule type" value="Genomic_DNA"/>
</dbReference>
<comment type="caution">
    <text evidence="8">The sequence shown here is derived from an EMBL/GenBank/DDBJ whole genome shotgun (WGS) entry which is preliminary data.</text>
</comment>
<dbReference type="AlphaFoldDB" id="A0A1Y2CH04"/>
<gene>
    <name evidence="8" type="ORF">BCR33DRAFT_715449</name>
</gene>
<dbReference type="GO" id="GO:0003677">
    <property type="term" value="F:DNA binding"/>
    <property type="evidence" value="ECO:0007669"/>
    <property type="project" value="UniProtKB-KW"/>
</dbReference>
<evidence type="ECO:0000256" key="4">
    <source>
        <dbReference type="ARBA" id="ARBA00023163"/>
    </source>
</evidence>
<dbReference type="Proteomes" id="UP000193642">
    <property type="component" value="Unassembled WGS sequence"/>
</dbReference>
<dbReference type="Gene3D" id="6.10.250.2430">
    <property type="match status" value="1"/>
</dbReference>
<dbReference type="GO" id="GO:0005634">
    <property type="term" value="C:nucleus"/>
    <property type="evidence" value="ECO:0007669"/>
    <property type="project" value="UniProtKB-SubCell"/>
</dbReference>
<dbReference type="STRING" id="329046.A0A1Y2CH04"/>
<feature type="compositionally biased region" description="Basic residues" evidence="7">
    <location>
        <begin position="159"/>
        <end position="169"/>
    </location>
</feature>
<evidence type="ECO:0000256" key="5">
    <source>
        <dbReference type="ARBA" id="ARBA00023242"/>
    </source>
</evidence>
<evidence type="ECO:0000256" key="7">
    <source>
        <dbReference type="SAM" id="MobiDB-lite"/>
    </source>
</evidence>
<feature type="region of interest" description="Disordered" evidence="7">
    <location>
        <begin position="96"/>
        <end position="137"/>
    </location>
</feature>
<evidence type="ECO:0000256" key="3">
    <source>
        <dbReference type="ARBA" id="ARBA00023125"/>
    </source>
</evidence>
<dbReference type="Pfam" id="PF02045">
    <property type="entry name" value="CBFB_NFYA"/>
    <property type="match status" value="1"/>
</dbReference>
<keyword evidence="9" id="KW-1185">Reference proteome</keyword>
<evidence type="ECO:0000256" key="1">
    <source>
        <dbReference type="ARBA" id="ARBA00004123"/>
    </source>
</evidence>
<sequence length="193" mass="21532">MNFQQQLDIQTDSESAAAAALPGDGIARFFSTRYSFLIRVRRNYHRRFSSNNLSLHCCCSNNTSPHSSSPNRPHYNTITITSNIFNNRLTSLYCSSNSPTTPPLSTPTTKPTTTRRSTHLRERETIPQNSKTQRSTRSLMAKIKPGLVGKQTTPYAHESRHKHAMRRPRGPGGRFLSAAELAALKEVEASGSE</sequence>
<evidence type="ECO:0000256" key="6">
    <source>
        <dbReference type="RuleBase" id="RU367155"/>
    </source>
</evidence>
<feature type="compositionally biased region" description="Polar residues" evidence="7">
    <location>
        <begin position="126"/>
        <end position="137"/>
    </location>
</feature>
<comment type="similarity">
    <text evidence="6">Belongs to the NFYA/HAP2 subunit family.</text>
</comment>
<protein>
    <recommendedName>
        <fullName evidence="6">Transcriptional activator HAP2</fullName>
    </recommendedName>
</protein>
<comment type="function">
    <text evidence="6">Component of the sequence-specific heterotrimeric transcription factor (NF-Y) which specifically recognizes a 5'-CCAAT-3' box motif found in the promoters of its target genes.</text>
</comment>
<dbReference type="PANTHER" id="PTHR12632">
    <property type="entry name" value="TRANSCRIPTION FACTOR NF-Y ALPHA-RELATED"/>
    <property type="match status" value="1"/>
</dbReference>
<evidence type="ECO:0000313" key="8">
    <source>
        <dbReference type="EMBL" id="ORY46330.1"/>
    </source>
</evidence>
<keyword evidence="2 6" id="KW-0805">Transcription regulation</keyword>
<organism evidence="8 9">
    <name type="scientific">Rhizoclosmatium globosum</name>
    <dbReference type="NCBI Taxonomy" id="329046"/>
    <lineage>
        <taxon>Eukaryota</taxon>
        <taxon>Fungi</taxon>
        <taxon>Fungi incertae sedis</taxon>
        <taxon>Chytridiomycota</taxon>
        <taxon>Chytridiomycota incertae sedis</taxon>
        <taxon>Chytridiomycetes</taxon>
        <taxon>Chytridiales</taxon>
        <taxon>Chytriomycetaceae</taxon>
        <taxon>Rhizoclosmatium</taxon>
    </lineage>
</organism>
<evidence type="ECO:0000313" key="9">
    <source>
        <dbReference type="Proteomes" id="UP000193642"/>
    </source>
</evidence>
<feature type="region of interest" description="Disordered" evidence="7">
    <location>
        <begin position="149"/>
        <end position="174"/>
    </location>
</feature>
<keyword evidence="3 6" id="KW-0238">DNA-binding</keyword>
<accession>A0A1Y2CH04</accession>
<reference evidence="8 9" key="1">
    <citation type="submission" date="2016-07" db="EMBL/GenBank/DDBJ databases">
        <title>Pervasive Adenine N6-methylation of Active Genes in Fungi.</title>
        <authorList>
            <consortium name="DOE Joint Genome Institute"/>
            <person name="Mondo S.J."/>
            <person name="Dannebaum R.O."/>
            <person name="Kuo R.C."/>
            <person name="Labutti K."/>
            <person name="Haridas S."/>
            <person name="Kuo A."/>
            <person name="Salamov A."/>
            <person name="Ahrendt S.R."/>
            <person name="Lipzen A."/>
            <person name="Sullivan W."/>
            <person name="Andreopoulos W.B."/>
            <person name="Clum A."/>
            <person name="Lindquist E."/>
            <person name="Daum C."/>
            <person name="Ramamoorthy G.K."/>
            <person name="Gryganskyi A."/>
            <person name="Culley D."/>
            <person name="Magnuson J.K."/>
            <person name="James T.Y."/>
            <person name="O'Malley M.A."/>
            <person name="Stajich J.E."/>
            <person name="Spatafora J.W."/>
            <person name="Visel A."/>
            <person name="Grigoriev I.V."/>
        </authorList>
    </citation>
    <scope>NUCLEOTIDE SEQUENCE [LARGE SCALE GENOMIC DNA]</scope>
    <source>
        <strain evidence="8 9">JEL800</strain>
    </source>
</reference>
<dbReference type="PROSITE" id="PS51152">
    <property type="entry name" value="NFYA_HAP2_2"/>
    <property type="match status" value="1"/>
</dbReference>
<comment type="subunit">
    <text evidence="6">Heterotrimer.</text>
</comment>
<comment type="subcellular location">
    <subcellularLocation>
        <location evidence="1 6">Nucleus</location>
    </subcellularLocation>
</comment>
<feature type="compositionally biased region" description="Low complexity" evidence="7">
    <location>
        <begin position="106"/>
        <end position="115"/>
    </location>
</feature>
<name>A0A1Y2CH04_9FUNG</name>